<evidence type="ECO:0000259" key="4">
    <source>
        <dbReference type="PROSITE" id="PS01124"/>
    </source>
</evidence>
<protein>
    <submittedName>
        <fullName evidence="5">Response regulator containing CheY-like receiver domain and AraC-type DNA-binding domain</fullName>
    </submittedName>
</protein>
<dbReference type="PROSITE" id="PS01124">
    <property type="entry name" value="HTH_ARAC_FAMILY_2"/>
    <property type="match status" value="1"/>
</dbReference>
<dbReference type="SUPFAM" id="SSF51182">
    <property type="entry name" value="RmlC-like cupins"/>
    <property type="match status" value="1"/>
</dbReference>
<dbReference type="InterPro" id="IPR011051">
    <property type="entry name" value="RmlC_Cupin_sf"/>
</dbReference>
<dbReference type="Gene3D" id="1.10.10.60">
    <property type="entry name" value="Homeodomain-like"/>
    <property type="match status" value="2"/>
</dbReference>
<dbReference type="InterPro" id="IPR013096">
    <property type="entry name" value="Cupin_2"/>
</dbReference>
<dbReference type="AlphaFoldDB" id="A0A1T5LU83"/>
<keyword evidence="1" id="KW-0805">Transcription regulation</keyword>
<dbReference type="Pfam" id="PF10114">
    <property type="entry name" value="PocR"/>
    <property type="match status" value="1"/>
</dbReference>
<dbReference type="Proteomes" id="UP000190285">
    <property type="component" value="Unassembled WGS sequence"/>
</dbReference>
<keyword evidence="2 5" id="KW-0238">DNA-binding</keyword>
<dbReference type="Pfam" id="PF12833">
    <property type="entry name" value="HTH_18"/>
    <property type="match status" value="1"/>
</dbReference>
<dbReference type="PANTHER" id="PTHR43280:SF2">
    <property type="entry name" value="HTH-TYPE TRANSCRIPTIONAL REGULATOR EXSA"/>
    <property type="match status" value="1"/>
</dbReference>
<dbReference type="Gene3D" id="2.60.120.10">
    <property type="entry name" value="Jelly Rolls"/>
    <property type="match status" value="1"/>
</dbReference>
<dbReference type="InterPro" id="IPR018771">
    <property type="entry name" value="PocR_dom"/>
</dbReference>
<dbReference type="InterPro" id="IPR018060">
    <property type="entry name" value="HTH_AraC"/>
</dbReference>
<dbReference type="GO" id="GO:0043565">
    <property type="term" value="F:sequence-specific DNA binding"/>
    <property type="evidence" value="ECO:0007669"/>
    <property type="project" value="InterPro"/>
</dbReference>
<organism evidence="5 6">
    <name type="scientific">Maledivibacter halophilus</name>
    <dbReference type="NCBI Taxonomy" id="36842"/>
    <lineage>
        <taxon>Bacteria</taxon>
        <taxon>Bacillati</taxon>
        <taxon>Bacillota</taxon>
        <taxon>Clostridia</taxon>
        <taxon>Peptostreptococcales</taxon>
        <taxon>Caminicellaceae</taxon>
        <taxon>Maledivibacter</taxon>
    </lineage>
</organism>
<dbReference type="OrthoDB" id="1410840at2"/>
<dbReference type="STRING" id="36842.SAMN02194393_03302"/>
<accession>A0A1T5LU83</accession>
<name>A0A1T5LU83_9FIRM</name>
<dbReference type="PANTHER" id="PTHR43280">
    <property type="entry name" value="ARAC-FAMILY TRANSCRIPTIONAL REGULATOR"/>
    <property type="match status" value="1"/>
</dbReference>
<dbReference type="InterPro" id="IPR014710">
    <property type="entry name" value="RmlC-like_jellyroll"/>
</dbReference>
<feature type="domain" description="HTH araC/xylS-type" evidence="4">
    <location>
        <begin position="468"/>
        <end position="566"/>
    </location>
</feature>
<sequence>MDKMLLQMKDMKYKDIQRFKWGEVAWIHHPRDIKSQRMSVGLVTIFPNSKHERHFHFGEEQILYVLEGKGIQVIDGKESEMESQMIMHCPPYSEHEVINKDDKNLELLIIYTPAQFGEIDQTMLTTDKVNILENIDKDILEKIQLEVSKLLKLSITFLDNENRRITEPSNLNQFCRLCIYKGDCKINDDKALSSPLKHMHRIHTCDFNILTISVPIYINGTTVGYINCGHLLIKRLNNIEKKLREISKEHSLDYEKVIKYYYNLPLVLRSRLYALGECLTIIAKCISRIIVNNITEREMIEKNNKIIEKTKETLNLENALKEANVKLLKLKVSSNLKNLNFNKSSFINLDNIEYPIEKEIELEKAVEELNEGIATDIIKDLLKNYESNNISINKAKNIVDELFTIISRVIHNEIKDIEILYSLRNEYKNIIYSCINYNDLSKHSISFIENSINLLRKHFFQDEGDLINKVNRYIKKNYTKELTLQSIANIFYISPNYLSSVFNEKNKNSLTDYINKIRIENAKKYLAGSNIKISAIGKKVGYNNLSYFSYIFKKIEKCTPKQYRHKNGR</sequence>
<keyword evidence="3" id="KW-0804">Transcription</keyword>
<evidence type="ECO:0000256" key="2">
    <source>
        <dbReference type="ARBA" id="ARBA00023125"/>
    </source>
</evidence>
<evidence type="ECO:0000256" key="1">
    <source>
        <dbReference type="ARBA" id="ARBA00023015"/>
    </source>
</evidence>
<dbReference type="RefSeq" id="WP_079493094.1">
    <property type="nucleotide sequence ID" value="NZ_FUZT01000008.1"/>
</dbReference>
<dbReference type="SMART" id="SM00342">
    <property type="entry name" value="HTH_ARAC"/>
    <property type="match status" value="1"/>
</dbReference>
<reference evidence="5 6" key="1">
    <citation type="submission" date="2017-02" db="EMBL/GenBank/DDBJ databases">
        <authorList>
            <person name="Peterson S.W."/>
        </authorList>
    </citation>
    <scope>NUCLEOTIDE SEQUENCE [LARGE SCALE GENOMIC DNA]</scope>
    <source>
        <strain evidence="5 6">M1</strain>
    </source>
</reference>
<dbReference type="CDD" id="cd02208">
    <property type="entry name" value="cupin_RmlC-like"/>
    <property type="match status" value="1"/>
</dbReference>
<evidence type="ECO:0000313" key="5">
    <source>
        <dbReference type="EMBL" id="SKC79424.1"/>
    </source>
</evidence>
<evidence type="ECO:0000256" key="3">
    <source>
        <dbReference type="ARBA" id="ARBA00023163"/>
    </source>
</evidence>
<evidence type="ECO:0000313" key="6">
    <source>
        <dbReference type="Proteomes" id="UP000190285"/>
    </source>
</evidence>
<dbReference type="InterPro" id="IPR009057">
    <property type="entry name" value="Homeodomain-like_sf"/>
</dbReference>
<dbReference type="SUPFAM" id="SSF46689">
    <property type="entry name" value="Homeodomain-like"/>
    <property type="match status" value="1"/>
</dbReference>
<gene>
    <name evidence="5" type="ORF">SAMN02194393_03302</name>
</gene>
<dbReference type="GO" id="GO:0003700">
    <property type="term" value="F:DNA-binding transcription factor activity"/>
    <property type="evidence" value="ECO:0007669"/>
    <property type="project" value="InterPro"/>
</dbReference>
<keyword evidence="6" id="KW-1185">Reference proteome</keyword>
<dbReference type="EMBL" id="FUZT01000008">
    <property type="protein sequence ID" value="SKC79424.1"/>
    <property type="molecule type" value="Genomic_DNA"/>
</dbReference>
<proteinExistence type="predicted"/>
<dbReference type="Pfam" id="PF07883">
    <property type="entry name" value="Cupin_2"/>
    <property type="match status" value="1"/>
</dbReference>